<evidence type="ECO:0000256" key="1">
    <source>
        <dbReference type="ARBA" id="ARBA00006484"/>
    </source>
</evidence>
<keyword evidence="4" id="KW-1185">Reference proteome</keyword>
<evidence type="ECO:0000313" key="3">
    <source>
        <dbReference type="EMBL" id="MFC2973089.1"/>
    </source>
</evidence>
<evidence type="ECO:0000313" key="4">
    <source>
        <dbReference type="Proteomes" id="UP001595457"/>
    </source>
</evidence>
<protein>
    <submittedName>
        <fullName evidence="3">3-hydroxybutyrate dehydrogenase</fullName>
        <ecNumber evidence="3">1.1.1.30</ecNumber>
    </submittedName>
</protein>
<comment type="similarity">
    <text evidence="1 2">Belongs to the short-chain dehydrogenases/reductases (SDR) family.</text>
</comment>
<dbReference type="EC" id="1.1.1.30" evidence="3"/>
<dbReference type="Pfam" id="PF00106">
    <property type="entry name" value="adh_short"/>
    <property type="match status" value="1"/>
</dbReference>
<evidence type="ECO:0000256" key="2">
    <source>
        <dbReference type="RuleBase" id="RU000363"/>
    </source>
</evidence>
<accession>A0ABV7AUL3</accession>
<dbReference type="SUPFAM" id="SSF51735">
    <property type="entry name" value="NAD(P)-binding Rossmann-fold domains"/>
    <property type="match status" value="1"/>
</dbReference>
<organism evidence="3 4">
    <name type="scientific">Azotobacter bryophylli</name>
    <dbReference type="NCBI Taxonomy" id="1986537"/>
    <lineage>
        <taxon>Bacteria</taxon>
        <taxon>Pseudomonadati</taxon>
        <taxon>Pseudomonadota</taxon>
        <taxon>Gammaproteobacteria</taxon>
        <taxon>Pseudomonadales</taxon>
        <taxon>Pseudomonadaceae</taxon>
        <taxon>Azotobacter</taxon>
    </lineage>
</organism>
<dbReference type="RefSeq" id="WP_377814754.1">
    <property type="nucleotide sequence ID" value="NZ_JBHRSJ010000023.1"/>
</dbReference>
<proteinExistence type="inferred from homology"/>
<dbReference type="Gene3D" id="3.40.50.720">
    <property type="entry name" value="NAD(P)-binding Rossmann-like Domain"/>
    <property type="match status" value="1"/>
</dbReference>
<dbReference type="PRINTS" id="PR00080">
    <property type="entry name" value="SDRFAMILY"/>
</dbReference>
<name>A0ABV7AUL3_9GAMM</name>
<dbReference type="InterPro" id="IPR011294">
    <property type="entry name" value="3-OHbutyrate_DH"/>
</dbReference>
<dbReference type="InterPro" id="IPR002347">
    <property type="entry name" value="SDR_fam"/>
</dbReference>
<keyword evidence="3" id="KW-0560">Oxidoreductase</keyword>
<dbReference type="Proteomes" id="UP001595457">
    <property type="component" value="Unassembled WGS sequence"/>
</dbReference>
<dbReference type="EMBL" id="JBHRSJ010000023">
    <property type="protein sequence ID" value="MFC2973089.1"/>
    <property type="molecule type" value="Genomic_DNA"/>
</dbReference>
<comment type="caution">
    <text evidence="3">The sequence shown here is derived from an EMBL/GenBank/DDBJ whole genome shotgun (WGS) entry which is preliminary data.</text>
</comment>
<dbReference type="InterPro" id="IPR036291">
    <property type="entry name" value="NAD(P)-bd_dom_sf"/>
</dbReference>
<dbReference type="NCBIfam" id="TIGR01963">
    <property type="entry name" value="PHB_DH"/>
    <property type="match status" value="1"/>
</dbReference>
<dbReference type="InterPro" id="IPR020904">
    <property type="entry name" value="Sc_DH/Rdtase_CS"/>
</dbReference>
<dbReference type="NCBIfam" id="NF009093">
    <property type="entry name" value="PRK12429.1"/>
    <property type="match status" value="1"/>
</dbReference>
<gene>
    <name evidence="3" type="ORF">ACFOJE_12795</name>
</gene>
<dbReference type="PANTHER" id="PTHR42879:SF2">
    <property type="entry name" value="3-OXOACYL-[ACYL-CARRIER-PROTEIN] REDUCTASE FABG"/>
    <property type="match status" value="1"/>
</dbReference>
<dbReference type="PRINTS" id="PR00081">
    <property type="entry name" value="GDHRDH"/>
</dbReference>
<dbReference type="GO" id="GO:0003858">
    <property type="term" value="F:3-hydroxybutyrate dehydrogenase activity"/>
    <property type="evidence" value="ECO:0007669"/>
    <property type="project" value="UniProtKB-EC"/>
</dbReference>
<dbReference type="PANTHER" id="PTHR42879">
    <property type="entry name" value="3-OXOACYL-(ACYL-CARRIER-PROTEIN) REDUCTASE"/>
    <property type="match status" value="1"/>
</dbReference>
<reference evidence="4" key="1">
    <citation type="journal article" date="2019" name="Int. J. Syst. Evol. Microbiol.">
        <title>The Global Catalogue of Microorganisms (GCM) 10K type strain sequencing project: providing services to taxonomists for standard genome sequencing and annotation.</title>
        <authorList>
            <consortium name="The Broad Institute Genomics Platform"/>
            <consortium name="The Broad Institute Genome Sequencing Center for Infectious Disease"/>
            <person name="Wu L."/>
            <person name="Ma J."/>
        </authorList>
    </citation>
    <scope>NUCLEOTIDE SEQUENCE [LARGE SCALE GENOMIC DNA]</scope>
    <source>
        <strain evidence="4">KCTC 62195</strain>
    </source>
</reference>
<dbReference type="InterPro" id="IPR050259">
    <property type="entry name" value="SDR"/>
</dbReference>
<sequence length="260" mass="27693">MLKGKSVIVTGSTSGIGLGIASAFAAEGADVLLNGFGDAASIESLRHGLEAAHDVKVRYSPADMSRPEEIRDMADYARAEFGKVDIVVNNAGIQYVAPVEEFPEDKWNEILAINLSAAFHLIKAVLPEMKARHWGRIVNIASAHGLKASPFKSAYVAAKHGLIGLTRTVAMETAEHGITCNAICPGYVKTPLVEQQIAAQAKTHGIPAQDVIRDVLLAPQARKEFVKIEELAAMTIFLCSSAAASMTASTVTMDGGWTQH</sequence>
<dbReference type="PROSITE" id="PS00061">
    <property type="entry name" value="ADH_SHORT"/>
    <property type="match status" value="1"/>
</dbReference>